<sequence>MRQAWRIFEHASDVLLPDRKLDASFKLKRAGMAIGMRVISKAPFEQAQKRFPNDASALSKTYKALRWQRFDTPDDMKAVFATLDNFRYRDKWWVLDIGGNNLRVIVYIDFYKQWLFVKHIVNHAEYDKLCSKYAKEEEQ</sequence>
<dbReference type="RefSeq" id="WP_250080584.1">
    <property type="nucleotide sequence ID" value="NZ_JAMJPJ010000006.1"/>
</dbReference>
<dbReference type="Pfam" id="PF09907">
    <property type="entry name" value="HigB_toxin"/>
    <property type="match status" value="1"/>
</dbReference>
<keyword evidence="2" id="KW-1185">Reference proteome</keyword>
<name>A0ABT0SP45_9GAMM</name>
<comment type="caution">
    <text evidence="1">The sequence shown here is derived from an EMBL/GenBank/DDBJ whole genome shotgun (WGS) entry which is preliminary data.</text>
</comment>
<dbReference type="EMBL" id="JAMJPJ010000006">
    <property type="protein sequence ID" value="MCL7929577.1"/>
    <property type="molecule type" value="Genomic_DNA"/>
</dbReference>
<dbReference type="InterPro" id="IPR018669">
    <property type="entry name" value="Toxin_HigB"/>
</dbReference>
<dbReference type="Proteomes" id="UP001165308">
    <property type="component" value="Unassembled WGS sequence"/>
</dbReference>
<accession>A0ABT0SP45</accession>
<gene>
    <name evidence="1" type="ORF">M8006_06170</name>
</gene>
<proteinExistence type="predicted"/>
<reference evidence="1" key="1">
    <citation type="submission" date="2022-05" db="EMBL/GenBank/DDBJ databases">
        <title>Halomonas geminus sp. nov. and Halomonas llamarensis sp. nov. isolated from high-altitude salars of the Atacama Desert.</title>
        <authorList>
            <person name="Hintersatz C."/>
            <person name="Rojas L.A."/>
            <person name="Wei T.-S."/>
            <person name="Kutschke S."/>
            <person name="Lehmann F."/>
            <person name="Jain R."/>
            <person name="Pollmann K."/>
        </authorList>
    </citation>
    <scope>NUCLEOTIDE SEQUENCE</scope>
    <source>
        <strain evidence="1">ATCHA</strain>
    </source>
</reference>
<evidence type="ECO:0000313" key="2">
    <source>
        <dbReference type="Proteomes" id="UP001165308"/>
    </source>
</evidence>
<evidence type="ECO:0000313" key="1">
    <source>
        <dbReference type="EMBL" id="MCL7929577.1"/>
    </source>
</evidence>
<organism evidence="1 2">
    <name type="scientific">Halomonas llamarensis</name>
    <dbReference type="NCBI Taxonomy" id="2945104"/>
    <lineage>
        <taxon>Bacteria</taxon>
        <taxon>Pseudomonadati</taxon>
        <taxon>Pseudomonadota</taxon>
        <taxon>Gammaproteobacteria</taxon>
        <taxon>Oceanospirillales</taxon>
        <taxon>Halomonadaceae</taxon>
        <taxon>Halomonas</taxon>
    </lineage>
</organism>
<protein>
    <submittedName>
        <fullName evidence="1">Type II toxin-antitoxin system HigB family toxin</fullName>
    </submittedName>
</protein>